<evidence type="ECO:0000313" key="1">
    <source>
        <dbReference type="EMBL" id="MFC5543889.1"/>
    </source>
</evidence>
<dbReference type="InterPro" id="IPR027396">
    <property type="entry name" value="DsrEFH-like"/>
</dbReference>
<keyword evidence="2" id="KW-1185">Reference proteome</keyword>
<protein>
    <submittedName>
        <fullName evidence="1">Sulfurtransferase complex subunit TusB</fullName>
    </submittedName>
</protein>
<dbReference type="InterPro" id="IPR007215">
    <property type="entry name" value="Sulphur_relay_TusB/DsrH"/>
</dbReference>
<dbReference type="RefSeq" id="WP_248157999.1">
    <property type="nucleotide sequence ID" value="NZ_JAKZAJ010000003.1"/>
</dbReference>
<proteinExistence type="predicted"/>
<dbReference type="PANTHER" id="PTHR37526:SF1">
    <property type="entry name" value="PROTEIN TUSB"/>
    <property type="match status" value="1"/>
</dbReference>
<gene>
    <name evidence="1" type="primary">tusB</name>
    <name evidence="1" type="ORF">ACFPQA_02385</name>
</gene>
<sequence>MASIRTLHILNKTPDHPRFNRCLASLGSEDALLLTEDGVLAAASDRFTGFAGPVYALRADLEARAVEVAGGTLSPVDFEGMVKLTTEAEQIISW</sequence>
<organism evidence="1 2">
    <name type="scientific">Marinobacter koreensis</name>
    <dbReference type="NCBI Taxonomy" id="335974"/>
    <lineage>
        <taxon>Bacteria</taxon>
        <taxon>Pseudomonadati</taxon>
        <taxon>Pseudomonadota</taxon>
        <taxon>Gammaproteobacteria</taxon>
        <taxon>Pseudomonadales</taxon>
        <taxon>Marinobacteraceae</taxon>
        <taxon>Marinobacter</taxon>
    </lineage>
</organism>
<comment type="caution">
    <text evidence="1">The sequence shown here is derived from an EMBL/GenBank/DDBJ whole genome shotgun (WGS) entry which is preliminary data.</text>
</comment>
<dbReference type="Pfam" id="PF04077">
    <property type="entry name" value="DsrH"/>
    <property type="match status" value="1"/>
</dbReference>
<dbReference type="SUPFAM" id="SSF75169">
    <property type="entry name" value="DsrEFH-like"/>
    <property type="match status" value="1"/>
</dbReference>
<dbReference type="NCBIfam" id="TIGR03011">
    <property type="entry name" value="sulf_tusB_dsrH"/>
    <property type="match status" value="1"/>
</dbReference>
<accession>A0ABW0RH15</accession>
<dbReference type="Gene3D" id="3.40.1260.10">
    <property type="entry name" value="DsrEFH-like"/>
    <property type="match status" value="1"/>
</dbReference>
<dbReference type="PANTHER" id="PTHR37526">
    <property type="entry name" value="PROTEIN TUSB"/>
    <property type="match status" value="1"/>
</dbReference>
<dbReference type="Proteomes" id="UP001596055">
    <property type="component" value="Unassembled WGS sequence"/>
</dbReference>
<evidence type="ECO:0000313" key="2">
    <source>
        <dbReference type="Proteomes" id="UP001596055"/>
    </source>
</evidence>
<reference evidence="2" key="1">
    <citation type="journal article" date="2019" name="Int. J. Syst. Evol. Microbiol.">
        <title>The Global Catalogue of Microorganisms (GCM) 10K type strain sequencing project: providing services to taxonomists for standard genome sequencing and annotation.</title>
        <authorList>
            <consortium name="The Broad Institute Genomics Platform"/>
            <consortium name="The Broad Institute Genome Sequencing Center for Infectious Disease"/>
            <person name="Wu L."/>
            <person name="Ma J."/>
        </authorList>
    </citation>
    <scope>NUCLEOTIDE SEQUENCE [LARGE SCALE GENOMIC DNA]</scope>
    <source>
        <strain evidence="2">CGMCC 4.1799</strain>
    </source>
</reference>
<name>A0ABW0RH15_9GAMM</name>
<dbReference type="EMBL" id="JBHSNL010000001">
    <property type="protein sequence ID" value="MFC5543889.1"/>
    <property type="molecule type" value="Genomic_DNA"/>
</dbReference>